<evidence type="ECO:0000313" key="2">
    <source>
        <dbReference type="Proteomes" id="UP000035037"/>
    </source>
</evidence>
<comment type="caution">
    <text evidence="1">The sequence shown here is derived from an EMBL/GenBank/DDBJ whole genome shotgun (WGS) entry which is preliminary data.</text>
</comment>
<reference evidence="1 2" key="2">
    <citation type="submission" date="2015-05" db="EMBL/GenBank/DDBJ databases">
        <title>Lifestyle Evolution in Cyanobacterial Symbionts of Sponges.</title>
        <authorList>
            <person name="Burgsdorf I."/>
            <person name="Slaby B.M."/>
            <person name="Handley K.M."/>
            <person name="Haber M."/>
            <person name="Blom J."/>
            <person name="Marshall C.W."/>
            <person name="Gilbert J.A."/>
            <person name="Hentschel U."/>
            <person name="Steindler L."/>
        </authorList>
    </citation>
    <scope>NUCLEOTIDE SEQUENCE [LARGE SCALE GENOMIC DNA]</scope>
    <source>
        <strain evidence="1">15L</strain>
    </source>
</reference>
<evidence type="ECO:0008006" key="3">
    <source>
        <dbReference type="Google" id="ProtNLM"/>
    </source>
</evidence>
<dbReference type="EMBL" id="JYFQ01000057">
    <property type="protein sequence ID" value="KKZ14005.1"/>
    <property type="molecule type" value="Genomic_DNA"/>
</dbReference>
<evidence type="ECO:0000313" key="1">
    <source>
        <dbReference type="EMBL" id="KKZ14005.1"/>
    </source>
</evidence>
<name>A0A0G8AXF1_9SYNE</name>
<reference evidence="1 2" key="1">
    <citation type="submission" date="2015-02" db="EMBL/GenBank/DDBJ databases">
        <authorList>
            <person name="Slaby B."/>
            <person name="Hentschel U."/>
        </authorList>
    </citation>
    <scope>NUCLEOTIDE SEQUENCE [LARGE SCALE GENOMIC DNA]</scope>
    <source>
        <strain evidence="1">15L</strain>
    </source>
</reference>
<dbReference type="SUPFAM" id="SSF81301">
    <property type="entry name" value="Nucleotidyltransferase"/>
    <property type="match status" value="1"/>
</dbReference>
<dbReference type="Proteomes" id="UP000035037">
    <property type="component" value="Unassembled WGS sequence"/>
</dbReference>
<accession>A0A0G8AXF1</accession>
<gene>
    <name evidence="1" type="ORF">TQ37_02530</name>
</gene>
<protein>
    <recommendedName>
        <fullName evidence="3">Polymerase nucleotidyl transferase domain-containing protein</fullName>
    </recommendedName>
</protein>
<sequence>MSTNPPWSQLQEETHAPLRGFLRSIKKQKSLESQASIVYGSAARGEFLQGYSNINVLIVLEYITQPALQQWSGIHKQWAREKIIAPLFLTHSDLQQFSDVFPLEFLDIKEYHVLLEGRDPFPELHVDATHLFRQCRQETHANLLRVRQCYVEGWAKVEAIQTLLPLSLTALLPCLRGLYRLLDRPSNMKSPEVLDELNATLDVDPSVFLEVWRLKRGLSTPGKHELPKLLERYLAGLGQLVDRIDSMKHEGRFQ</sequence>
<dbReference type="PATRIC" id="fig|1608419.3.peg.1911"/>
<dbReference type="InterPro" id="IPR043519">
    <property type="entry name" value="NT_sf"/>
</dbReference>
<dbReference type="AlphaFoldDB" id="A0A0G8AXF1"/>
<organism evidence="1 2">
    <name type="scientific">Candidatus Synechococcus spongiarum 15L</name>
    <dbReference type="NCBI Taxonomy" id="1608419"/>
    <lineage>
        <taxon>Bacteria</taxon>
        <taxon>Bacillati</taxon>
        <taxon>Cyanobacteriota</taxon>
        <taxon>Cyanophyceae</taxon>
        <taxon>Synechococcales</taxon>
        <taxon>Synechococcaceae</taxon>
        <taxon>Synechococcus</taxon>
    </lineage>
</organism>
<proteinExistence type="predicted"/>